<dbReference type="InterPro" id="IPR036291">
    <property type="entry name" value="NAD(P)-bd_dom_sf"/>
</dbReference>
<dbReference type="InterPro" id="IPR051265">
    <property type="entry name" value="HIBADH-related_NP60_sf"/>
</dbReference>
<dbReference type="eggNOG" id="COG2084">
    <property type="taxonomic scope" value="Bacteria"/>
</dbReference>
<dbReference type="GO" id="GO:0051287">
    <property type="term" value="F:NAD binding"/>
    <property type="evidence" value="ECO:0007669"/>
    <property type="project" value="InterPro"/>
</dbReference>
<keyword evidence="1" id="KW-0560">Oxidoreductase</keyword>
<dbReference type="Pfam" id="PF03446">
    <property type="entry name" value="NAD_binding_2"/>
    <property type="match status" value="1"/>
</dbReference>
<dbReference type="InterPro" id="IPR002204">
    <property type="entry name" value="3-OH-isobutyrate_DH-rel_CS"/>
</dbReference>
<dbReference type="InterPro" id="IPR006115">
    <property type="entry name" value="6PGDH_NADP-bd"/>
</dbReference>
<dbReference type="Proteomes" id="UP000007844">
    <property type="component" value="Chromosome"/>
</dbReference>
<proteinExistence type="predicted"/>
<accession>F3Z189</accession>
<protein>
    <submittedName>
        <fullName evidence="7">3-hydroxyisobutyrate dehydrogenase</fullName>
    </submittedName>
</protein>
<keyword evidence="8" id="KW-1185">Reference proteome</keyword>
<name>F3Z189_DESAF</name>
<reference evidence="7 8" key="1">
    <citation type="journal article" date="2011" name="J. Bacteriol.">
        <title>Genome sequence of the mercury-methylating and pleomorphic Desulfovibrio africanus Strain Walvis Bay.</title>
        <authorList>
            <person name="Brown S.D."/>
            <person name="Wall J.D."/>
            <person name="Kucken A.M."/>
            <person name="Gilmour C.C."/>
            <person name="Podar M."/>
            <person name="Brandt C.C."/>
            <person name="Teshima H."/>
            <person name="Detter J.C."/>
            <person name="Han C.S."/>
            <person name="Land M.L."/>
            <person name="Lucas S."/>
            <person name="Han J."/>
            <person name="Pennacchio L."/>
            <person name="Nolan M."/>
            <person name="Pitluck S."/>
            <person name="Woyke T."/>
            <person name="Goodwin L."/>
            <person name="Palumbo A.V."/>
            <person name="Elias D.A."/>
        </authorList>
    </citation>
    <scope>NUCLEOTIDE SEQUENCE [LARGE SCALE GENOMIC DNA]</scope>
    <source>
        <strain evidence="7 8">Walvis Bay</strain>
    </source>
</reference>
<evidence type="ECO:0000256" key="3">
    <source>
        <dbReference type="PIRSR" id="PIRSR000103-1"/>
    </source>
</evidence>
<organism evidence="7 8">
    <name type="scientific">Desulfocurvibacter africanus subsp. africanus str. Walvis Bay</name>
    <dbReference type="NCBI Taxonomy" id="690850"/>
    <lineage>
        <taxon>Bacteria</taxon>
        <taxon>Pseudomonadati</taxon>
        <taxon>Thermodesulfobacteriota</taxon>
        <taxon>Desulfovibrionia</taxon>
        <taxon>Desulfovibrionales</taxon>
        <taxon>Desulfovibrionaceae</taxon>
        <taxon>Desulfocurvibacter</taxon>
    </lineage>
</organism>
<dbReference type="KEGG" id="daf:Desaf_2778"/>
<dbReference type="PANTHER" id="PTHR43580:SF2">
    <property type="entry name" value="CYTOKINE-LIKE NUCLEAR FACTOR N-PAC"/>
    <property type="match status" value="1"/>
</dbReference>
<evidence type="ECO:0000313" key="8">
    <source>
        <dbReference type="Proteomes" id="UP000007844"/>
    </source>
</evidence>
<dbReference type="RefSeq" id="WP_014260770.1">
    <property type="nucleotide sequence ID" value="NC_016629.1"/>
</dbReference>
<sequence length="291" mass="30678" precursor="true">MKKRIGFMGLGIMGRAMAANLLKAGFPVTVYNRDKQKTLPLADIGALAADSPRQLADNCDVAILMVTGPEAIDELLFGIDGAAEGLAGKLCVNMSSVSPAYSRELAASLEAEGAVLIDAPVSGTKKPAEDGLLVILASGPEQTVRDLDDIFRAMGRKVVYCGPAGQGSMMKMTVNHLLGVMMHAFAEALLFGERGGLSMDAMVETIQSGAMACPMYQAKAPLLASGNYPASFPLKHMAKDLKYVLDTAYETGAHIPAAQAALGMYLLARERGLGDMDFAAVDKAMRDMLKG</sequence>
<dbReference type="InterPro" id="IPR029154">
    <property type="entry name" value="HIBADH-like_NADP-bd"/>
</dbReference>
<dbReference type="InterPro" id="IPR013328">
    <property type="entry name" value="6PGD_dom2"/>
</dbReference>
<dbReference type="PIRSF" id="PIRSF000103">
    <property type="entry name" value="HIBADH"/>
    <property type="match status" value="1"/>
</dbReference>
<evidence type="ECO:0000259" key="6">
    <source>
        <dbReference type="Pfam" id="PF14833"/>
    </source>
</evidence>
<dbReference type="Gene3D" id="1.10.1040.10">
    <property type="entry name" value="N-(1-d-carboxylethyl)-l-norvaline Dehydrogenase, domain 2"/>
    <property type="match status" value="1"/>
</dbReference>
<evidence type="ECO:0000256" key="2">
    <source>
        <dbReference type="ARBA" id="ARBA00023027"/>
    </source>
</evidence>
<dbReference type="GO" id="GO:0016491">
    <property type="term" value="F:oxidoreductase activity"/>
    <property type="evidence" value="ECO:0007669"/>
    <property type="project" value="UniProtKB-KW"/>
</dbReference>
<dbReference type="SUPFAM" id="SSF48179">
    <property type="entry name" value="6-phosphogluconate dehydrogenase C-terminal domain-like"/>
    <property type="match status" value="1"/>
</dbReference>
<dbReference type="Gene3D" id="3.40.50.720">
    <property type="entry name" value="NAD(P)-binding Rossmann-like Domain"/>
    <property type="match status" value="1"/>
</dbReference>
<feature type="domain" description="3-hydroxyisobutyrate dehydrogenase-like NAD-binding" evidence="6">
    <location>
        <begin position="165"/>
        <end position="281"/>
    </location>
</feature>
<evidence type="ECO:0000259" key="5">
    <source>
        <dbReference type="Pfam" id="PF03446"/>
    </source>
</evidence>
<feature type="signal peptide" evidence="4">
    <location>
        <begin position="1"/>
        <end position="18"/>
    </location>
</feature>
<feature type="domain" description="6-phosphogluconate dehydrogenase NADP-binding" evidence="5">
    <location>
        <begin position="4"/>
        <end position="162"/>
    </location>
</feature>
<feature type="chain" id="PRO_5003308033" evidence="4">
    <location>
        <begin position="19"/>
        <end position="291"/>
    </location>
</feature>
<dbReference type="AlphaFoldDB" id="F3Z189"/>
<dbReference type="EMBL" id="CP003221">
    <property type="protein sequence ID" value="EGJ51092.1"/>
    <property type="molecule type" value="Genomic_DNA"/>
</dbReference>
<dbReference type="GO" id="GO:0050661">
    <property type="term" value="F:NADP binding"/>
    <property type="evidence" value="ECO:0007669"/>
    <property type="project" value="InterPro"/>
</dbReference>
<dbReference type="InterPro" id="IPR008927">
    <property type="entry name" value="6-PGluconate_DH-like_C_sf"/>
</dbReference>
<evidence type="ECO:0000256" key="1">
    <source>
        <dbReference type="ARBA" id="ARBA00023002"/>
    </source>
</evidence>
<dbReference type="STRING" id="690850.Desaf_2778"/>
<dbReference type="PROSITE" id="PS00895">
    <property type="entry name" value="3_HYDROXYISOBUT_DH"/>
    <property type="match status" value="1"/>
</dbReference>
<keyword evidence="2" id="KW-0520">NAD</keyword>
<gene>
    <name evidence="7" type="ORF">Desaf_2778</name>
</gene>
<dbReference type="Pfam" id="PF14833">
    <property type="entry name" value="NAD_binding_11"/>
    <property type="match status" value="1"/>
</dbReference>
<dbReference type="HOGENOM" id="CLU_035117_0_0_7"/>
<evidence type="ECO:0000313" key="7">
    <source>
        <dbReference type="EMBL" id="EGJ51092.1"/>
    </source>
</evidence>
<dbReference type="SUPFAM" id="SSF51735">
    <property type="entry name" value="NAD(P)-binding Rossmann-fold domains"/>
    <property type="match status" value="1"/>
</dbReference>
<dbReference type="PANTHER" id="PTHR43580">
    <property type="entry name" value="OXIDOREDUCTASE GLYR1-RELATED"/>
    <property type="match status" value="1"/>
</dbReference>
<dbReference type="InterPro" id="IPR015815">
    <property type="entry name" value="HIBADH-related"/>
</dbReference>
<dbReference type="GO" id="GO:0016054">
    <property type="term" value="P:organic acid catabolic process"/>
    <property type="evidence" value="ECO:0007669"/>
    <property type="project" value="UniProtKB-ARBA"/>
</dbReference>
<feature type="active site" evidence="3">
    <location>
        <position position="171"/>
    </location>
</feature>
<evidence type="ECO:0000256" key="4">
    <source>
        <dbReference type="SAM" id="SignalP"/>
    </source>
</evidence>
<keyword evidence="4" id="KW-0732">Signal</keyword>